<reference evidence="1 2" key="1">
    <citation type="submission" date="2018-05" db="EMBL/GenBank/DDBJ databases">
        <title>Genomic Encyclopedia of Type Strains, Phase IV (KMG-IV): sequencing the most valuable type-strain genomes for metagenomic binning, comparative biology and taxonomic classification.</title>
        <authorList>
            <person name="Goeker M."/>
        </authorList>
    </citation>
    <scope>NUCLEOTIDE SEQUENCE [LARGE SCALE GENOMIC DNA]</scope>
    <source>
        <strain evidence="1 2">DSM 16097</strain>
    </source>
</reference>
<comment type="caution">
    <text evidence="1">The sequence shown here is derived from an EMBL/GenBank/DDBJ whole genome shotgun (WGS) entry which is preliminary data.</text>
</comment>
<dbReference type="AlphaFoldDB" id="A0A316GK26"/>
<keyword evidence="2" id="KW-1185">Reference proteome</keyword>
<dbReference type="GO" id="GO:0046653">
    <property type="term" value="P:tetrahydrofolate metabolic process"/>
    <property type="evidence" value="ECO:0007669"/>
    <property type="project" value="InterPro"/>
</dbReference>
<dbReference type="Proteomes" id="UP000245708">
    <property type="component" value="Unassembled WGS sequence"/>
</dbReference>
<dbReference type="Pfam" id="PF04267">
    <property type="entry name" value="SoxD"/>
    <property type="match status" value="1"/>
</dbReference>
<accession>A0A316GK26</accession>
<proteinExistence type="predicted"/>
<sequence>MLIPCPVCGPRDSREFTCKGHAVTLARPQADAPPEAWDAYLHLRDNPAGPTRELWHHNAGCTAWLVVERNTVTHAVTGARLAGEVAAR</sequence>
<organism evidence="1 2">
    <name type="scientific">Roseicyclus mahoneyensis</name>
    <dbReference type="NCBI Taxonomy" id="164332"/>
    <lineage>
        <taxon>Bacteria</taxon>
        <taxon>Pseudomonadati</taxon>
        <taxon>Pseudomonadota</taxon>
        <taxon>Alphaproteobacteria</taxon>
        <taxon>Rhodobacterales</taxon>
        <taxon>Roseobacteraceae</taxon>
        <taxon>Roseicyclus</taxon>
    </lineage>
</organism>
<dbReference type="InterPro" id="IPR006279">
    <property type="entry name" value="SoxD"/>
</dbReference>
<name>A0A316GK26_9RHOB</name>
<dbReference type="EMBL" id="QGGW01000003">
    <property type="protein sequence ID" value="PWK60905.1"/>
    <property type="molecule type" value="Genomic_DNA"/>
</dbReference>
<dbReference type="RefSeq" id="WP_109667039.1">
    <property type="nucleotide sequence ID" value="NZ_QGGW01000003.1"/>
</dbReference>
<dbReference type="InterPro" id="IPR038561">
    <property type="entry name" value="SoxD_sf"/>
</dbReference>
<gene>
    <name evidence="1" type="ORF">C7455_103103</name>
</gene>
<dbReference type="Gene3D" id="3.30.2270.10">
    <property type="entry name" value="Folate-binding superfamily"/>
    <property type="match status" value="1"/>
</dbReference>
<evidence type="ECO:0000313" key="1">
    <source>
        <dbReference type="EMBL" id="PWK60905.1"/>
    </source>
</evidence>
<evidence type="ECO:0000313" key="2">
    <source>
        <dbReference type="Proteomes" id="UP000245708"/>
    </source>
</evidence>
<protein>
    <submittedName>
        <fullName evidence="1">Heterotetrameric sarcosine oxidase delta subunit</fullName>
    </submittedName>
</protein>
<dbReference type="OrthoDB" id="5420070at2"/>
<dbReference type="GO" id="GO:0008115">
    <property type="term" value="F:sarcosine oxidase activity"/>
    <property type="evidence" value="ECO:0007669"/>
    <property type="project" value="InterPro"/>
</dbReference>